<name>A0A2K1JJA1_PHYPA</name>
<dbReference type="Gramene" id="Pp3c14_25535V3.1">
    <property type="protein sequence ID" value="PAC:32960983.CDS.1"/>
    <property type="gene ID" value="Pp3c14_25535"/>
</dbReference>
<sequence>MLYHVSHPVGHFSVKRTVNRLQETYHWIGMIKDVTSFIKSCEAYQLKKPQP</sequence>
<dbReference type="Proteomes" id="UP000006727">
    <property type="component" value="Chromosome 14"/>
</dbReference>
<organism evidence="2">
    <name type="scientific">Physcomitrium patens</name>
    <name type="common">Spreading-leaved earth moss</name>
    <name type="synonym">Physcomitrella patens</name>
    <dbReference type="NCBI Taxonomy" id="3218"/>
    <lineage>
        <taxon>Eukaryota</taxon>
        <taxon>Viridiplantae</taxon>
        <taxon>Streptophyta</taxon>
        <taxon>Embryophyta</taxon>
        <taxon>Bryophyta</taxon>
        <taxon>Bryophytina</taxon>
        <taxon>Bryopsida</taxon>
        <taxon>Funariidae</taxon>
        <taxon>Funariales</taxon>
        <taxon>Funariaceae</taxon>
        <taxon>Physcomitrium</taxon>
    </lineage>
</organism>
<accession>A0A2K1JJA1</accession>
<reference evidence="2 4" key="2">
    <citation type="journal article" date="2018" name="Plant J.">
        <title>The Physcomitrella patens chromosome-scale assembly reveals moss genome structure and evolution.</title>
        <authorList>
            <person name="Lang D."/>
            <person name="Ullrich K.K."/>
            <person name="Murat F."/>
            <person name="Fuchs J."/>
            <person name="Jenkins J."/>
            <person name="Haas F.B."/>
            <person name="Piednoel M."/>
            <person name="Gundlach H."/>
            <person name="Van Bel M."/>
            <person name="Meyberg R."/>
            <person name="Vives C."/>
            <person name="Morata J."/>
            <person name="Symeonidi A."/>
            <person name="Hiss M."/>
            <person name="Muchero W."/>
            <person name="Kamisugi Y."/>
            <person name="Saleh O."/>
            <person name="Blanc G."/>
            <person name="Decker E.L."/>
            <person name="van Gessel N."/>
            <person name="Grimwood J."/>
            <person name="Hayes R.D."/>
            <person name="Graham S.W."/>
            <person name="Gunter L.E."/>
            <person name="McDaniel S.F."/>
            <person name="Hoernstein S.N.W."/>
            <person name="Larsson A."/>
            <person name="Li F.W."/>
            <person name="Perroud P.F."/>
            <person name="Phillips J."/>
            <person name="Ranjan P."/>
            <person name="Rokshar D.S."/>
            <person name="Rothfels C.J."/>
            <person name="Schneider L."/>
            <person name="Shu S."/>
            <person name="Stevenson D.W."/>
            <person name="Thummler F."/>
            <person name="Tillich M."/>
            <person name="Villarreal Aguilar J.C."/>
            <person name="Widiez T."/>
            <person name="Wong G.K."/>
            <person name="Wymore A."/>
            <person name="Zhang Y."/>
            <person name="Zimmer A.D."/>
            <person name="Quatrano R.S."/>
            <person name="Mayer K.F.X."/>
            <person name="Goodstein D."/>
            <person name="Casacuberta J.M."/>
            <person name="Vandepoele K."/>
            <person name="Reski R."/>
            <person name="Cuming A.C."/>
            <person name="Tuskan G.A."/>
            <person name="Maumus F."/>
            <person name="Salse J."/>
            <person name="Schmutz J."/>
            <person name="Rensing S.A."/>
        </authorList>
    </citation>
    <scope>NUCLEOTIDE SEQUENCE [LARGE SCALE GENOMIC DNA]</scope>
    <source>
        <strain evidence="3 4">cv. Gransden 2004</strain>
    </source>
</reference>
<reference evidence="3" key="3">
    <citation type="submission" date="2020-12" db="UniProtKB">
        <authorList>
            <consortium name="EnsemblPlants"/>
        </authorList>
    </citation>
    <scope>IDENTIFICATION</scope>
</reference>
<feature type="domain" description="Integrase zinc-binding" evidence="1">
    <location>
        <begin position="3"/>
        <end position="50"/>
    </location>
</feature>
<reference evidence="2 4" key="1">
    <citation type="journal article" date="2008" name="Science">
        <title>The Physcomitrella genome reveals evolutionary insights into the conquest of land by plants.</title>
        <authorList>
            <person name="Rensing S."/>
            <person name="Lang D."/>
            <person name="Zimmer A."/>
            <person name="Terry A."/>
            <person name="Salamov A."/>
            <person name="Shapiro H."/>
            <person name="Nishiyama T."/>
            <person name="Perroud P.-F."/>
            <person name="Lindquist E."/>
            <person name="Kamisugi Y."/>
            <person name="Tanahashi T."/>
            <person name="Sakakibara K."/>
            <person name="Fujita T."/>
            <person name="Oishi K."/>
            <person name="Shin-I T."/>
            <person name="Kuroki Y."/>
            <person name="Toyoda A."/>
            <person name="Suzuki Y."/>
            <person name="Hashimoto A."/>
            <person name="Yamaguchi K."/>
            <person name="Sugano A."/>
            <person name="Kohara Y."/>
            <person name="Fujiyama A."/>
            <person name="Anterola A."/>
            <person name="Aoki S."/>
            <person name="Ashton N."/>
            <person name="Barbazuk W.B."/>
            <person name="Barker E."/>
            <person name="Bennetzen J."/>
            <person name="Bezanilla M."/>
            <person name="Blankenship R."/>
            <person name="Cho S.H."/>
            <person name="Dutcher S."/>
            <person name="Estelle M."/>
            <person name="Fawcett J.A."/>
            <person name="Gundlach H."/>
            <person name="Hanada K."/>
            <person name="Heyl A."/>
            <person name="Hicks K.A."/>
            <person name="Hugh J."/>
            <person name="Lohr M."/>
            <person name="Mayer K."/>
            <person name="Melkozernov A."/>
            <person name="Murata T."/>
            <person name="Nelson D."/>
            <person name="Pils B."/>
            <person name="Prigge M."/>
            <person name="Reiss B."/>
            <person name="Renner T."/>
            <person name="Rombauts S."/>
            <person name="Rushton P."/>
            <person name="Sanderfoot A."/>
            <person name="Schween G."/>
            <person name="Shiu S.-H."/>
            <person name="Stueber K."/>
            <person name="Theodoulou F.L."/>
            <person name="Tu H."/>
            <person name="Van de Peer Y."/>
            <person name="Verrier P.J."/>
            <person name="Waters E."/>
            <person name="Wood A."/>
            <person name="Yang L."/>
            <person name="Cove D."/>
            <person name="Cuming A."/>
            <person name="Hasebe M."/>
            <person name="Lucas S."/>
            <person name="Mishler D.B."/>
            <person name="Reski R."/>
            <person name="Grigoriev I."/>
            <person name="Quatrano R.S."/>
            <person name="Boore J.L."/>
        </authorList>
    </citation>
    <scope>NUCLEOTIDE SEQUENCE [LARGE SCALE GENOMIC DNA]</scope>
    <source>
        <strain evidence="3 4">cv. Gransden 2004</strain>
    </source>
</reference>
<proteinExistence type="predicted"/>
<dbReference type="EMBL" id="ABEU02000014">
    <property type="protein sequence ID" value="PNR41622.1"/>
    <property type="molecule type" value="Genomic_DNA"/>
</dbReference>
<evidence type="ECO:0000313" key="4">
    <source>
        <dbReference type="Proteomes" id="UP000006727"/>
    </source>
</evidence>
<gene>
    <name evidence="2" type="ORF">PHYPA_019027</name>
</gene>
<dbReference type="AlphaFoldDB" id="A0A2K1JJA1"/>
<keyword evidence="4" id="KW-1185">Reference proteome</keyword>
<dbReference type="InParanoid" id="A0A2K1JJA1"/>
<protein>
    <recommendedName>
        <fullName evidence="1">Integrase zinc-binding domain-containing protein</fullName>
    </recommendedName>
</protein>
<evidence type="ECO:0000313" key="3">
    <source>
        <dbReference type="EnsemblPlants" id="PAC:32960983.CDS.1"/>
    </source>
</evidence>
<evidence type="ECO:0000313" key="2">
    <source>
        <dbReference type="EMBL" id="PNR41622.1"/>
    </source>
</evidence>
<dbReference type="InterPro" id="IPR041588">
    <property type="entry name" value="Integrase_H2C2"/>
</dbReference>
<dbReference type="PaxDb" id="3218-PP1S69_220V6.1"/>
<dbReference type="EnsemblPlants" id="Pp3c14_25535V3.1">
    <property type="protein sequence ID" value="PAC:32960983.CDS.1"/>
    <property type="gene ID" value="Pp3c14_25535"/>
</dbReference>
<dbReference type="Gene3D" id="1.10.340.70">
    <property type="match status" value="1"/>
</dbReference>
<evidence type="ECO:0000259" key="1">
    <source>
        <dbReference type="Pfam" id="PF17921"/>
    </source>
</evidence>
<dbReference type="Pfam" id="PF17921">
    <property type="entry name" value="Integrase_H2C2"/>
    <property type="match status" value="1"/>
</dbReference>